<evidence type="ECO:0000313" key="1">
    <source>
        <dbReference type="EMBL" id="ATS92321.1"/>
    </source>
</evidence>
<gene>
    <name evidence="1" type="ORF">DLP05_066</name>
</gene>
<dbReference type="Proteomes" id="UP000241675">
    <property type="component" value="Segment"/>
</dbReference>
<dbReference type="EMBL" id="MG189906">
    <property type="protein sequence ID" value="ATS92321.1"/>
    <property type="molecule type" value="Genomic_DNA"/>
</dbReference>
<sequence>MKNPLYRKNVTATLSVKPAKAGLRQMLRKQKTLNLGHALVGLGGEIGEVVLALTPFVTGASQLTTDLKAKARSEFGDVLYFTFVAGKMLKAKLPASTKKVKLKGMTISEAILKLNEYGTLFVGQYKKVYYGLELDEAKIAELYGEFVELLWAVVYTVYGEAPAPIMEENVAKLAAKYPGQVFSTEAAQAGEEAKKAEEQAVTVDGGGAAE</sequence>
<accession>A0A2D2W2F2</accession>
<reference evidence="1 2" key="2">
    <citation type="submission" date="2017-11" db="EMBL/GenBank/DDBJ databases">
        <title>Lysogenic conversion of Stenotrophomonas maltophilia by temperate phage DLP4.</title>
        <authorList>
            <person name="Dennis J."/>
            <person name="Stothard P."/>
        </authorList>
    </citation>
    <scope>NUCLEOTIDE SEQUENCE [LARGE SCALE GENOMIC DNA]</scope>
</reference>
<protein>
    <submittedName>
        <fullName evidence="1">Uncharacterized protein</fullName>
    </submittedName>
</protein>
<keyword evidence="2" id="KW-1185">Reference proteome</keyword>
<reference evidence="2" key="1">
    <citation type="submission" date="2017-10" db="EMBL/GenBank/DDBJ databases">
        <authorList>
            <person name="Peters D.L."/>
        </authorList>
    </citation>
    <scope>NUCLEOTIDE SEQUENCE [LARGE SCALE GENOMIC DNA]</scope>
</reference>
<dbReference type="SUPFAM" id="SSF101386">
    <property type="entry name" value="all-alpha NTP pyrophosphatases"/>
    <property type="match status" value="1"/>
</dbReference>
<name>A0A2D2W2F2_9CAUD</name>
<organism evidence="1 2">
    <name type="scientific">Stenotrophomonas phage vB_SmaS_DLP_5</name>
    <dbReference type="NCBI Taxonomy" id="2044561"/>
    <lineage>
        <taxon>Viruses</taxon>
        <taxon>Duplodnaviria</taxon>
        <taxon>Heunggongvirae</taxon>
        <taxon>Uroviricota</taxon>
        <taxon>Caudoviricetes</taxon>
        <taxon>Delepquintavirus</taxon>
        <taxon>Delepquintavirus DLP5</taxon>
    </lineage>
</organism>
<proteinExistence type="predicted"/>
<evidence type="ECO:0000313" key="2">
    <source>
        <dbReference type="Proteomes" id="UP000241675"/>
    </source>
</evidence>